<sequence length="276" mass="31176">MEPEPKSIEVKLISCKDIKTFNFFQKLTLYALVFIESEDPRRNLTEEQKQKQRTQTHIENDGDRTNPEWNHEARFDLGWLTKRDFADVFLHFEFRHDGVILGDKLIGECRVPLVDLIRGGDGVARFVNYEVRSGEGKPNGIFNFSYKLNGIGNGTHLNNILEGRISGYPVLPPQDCVPIPNMSSQVQYPTLGIENPCCYPPVGSAVYCPIVEPPPPPPPVLSPTCGECYYYYPPLPSPSQPMAYPYPPPPPPVEQSYPPFGPSVHPWPSDPYFEGR</sequence>
<evidence type="ECO:0000256" key="1">
    <source>
        <dbReference type="SAM" id="MobiDB-lite"/>
    </source>
</evidence>
<dbReference type="Proteomes" id="UP001359559">
    <property type="component" value="Unassembled WGS sequence"/>
</dbReference>
<dbReference type="Pfam" id="PF00168">
    <property type="entry name" value="C2"/>
    <property type="match status" value="1"/>
</dbReference>
<dbReference type="PROSITE" id="PS50004">
    <property type="entry name" value="C2"/>
    <property type="match status" value="1"/>
</dbReference>
<protein>
    <recommendedName>
        <fullName evidence="2">C2 domain-containing protein</fullName>
    </recommendedName>
</protein>
<reference evidence="3 4" key="1">
    <citation type="submission" date="2024-01" db="EMBL/GenBank/DDBJ databases">
        <title>The genomes of 5 underutilized Papilionoideae crops provide insights into root nodulation and disease resistance.</title>
        <authorList>
            <person name="Yuan L."/>
        </authorList>
    </citation>
    <scope>NUCLEOTIDE SEQUENCE [LARGE SCALE GENOMIC DNA]</scope>
    <source>
        <strain evidence="3">LY-2023</strain>
        <tissue evidence="3">Leaf</tissue>
    </source>
</reference>
<dbReference type="EMBL" id="JAYKXN010000005">
    <property type="protein sequence ID" value="KAK7286498.1"/>
    <property type="molecule type" value="Genomic_DNA"/>
</dbReference>
<dbReference type="SUPFAM" id="SSF49562">
    <property type="entry name" value="C2 domain (Calcium/lipid-binding domain, CaLB)"/>
    <property type="match status" value="1"/>
</dbReference>
<dbReference type="GO" id="GO:0006952">
    <property type="term" value="P:defense response"/>
    <property type="evidence" value="ECO:0007669"/>
    <property type="project" value="InterPro"/>
</dbReference>
<evidence type="ECO:0000313" key="3">
    <source>
        <dbReference type="EMBL" id="KAK7286498.1"/>
    </source>
</evidence>
<dbReference type="PANTHER" id="PTHR32246:SF169">
    <property type="entry name" value="PROTEIN SRC2-LIKE"/>
    <property type="match status" value="1"/>
</dbReference>
<feature type="domain" description="C2" evidence="2">
    <location>
        <begin position="1"/>
        <end position="127"/>
    </location>
</feature>
<name>A0AAN9IV38_CLITE</name>
<dbReference type="CDD" id="cd04051">
    <property type="entry name" value="C2_SRC2_like"/>
    <property type="match status" value="1"/>
</dbReference>
<feature type="region of interest" description="Disordered" evidence="1">
    <location>
        <begin position="43"/>
        <end position="67"/>
    </location>
</feature>
<dbReference type="PANTHER" id="PTHR32246">
    <property type="entry name" value="INGRESSION PROTEIN FIC1"/>
    <property type="match status" value="1"/>
</dbReference>
<gene>
    <name evidence="3" type="ORF">RJT34_21525</name>
</gene>
<dbReference type="Gene3D" id="2.60.40.150">
    <property type="entry name" value="C2 domain"/>
    <property type="match status" value="1"/>
</dbReference>
<dbReference type="AlphaFoldDB" id="A0AAN9IV38"/>
<dbReference type="InterPro" id="IPR000008">
    <property type="entry name" value="C2_dom"/>
</dbReference>
<evidence type="ECO:0000259" key="2">
    <source>
        <dbReference type="PROSITE" id="PS50004"/>
    </source>
</evidence>
<evidence type="ECO:0000313" key="4">
    <source>
        <dbReference type="Proteomes" id="UP001359559"/>
    </source>
</evidence>
<proteinExistence type="predicted"/>
<dbReference type="InterPro" id="IPR035892">
    <property type="entry name" value="C2_domain_sf"/>
</dbReference>
<dbReference type="InterPro" id="IPR044750">
    <property type="entry name" value="C2_SRC2/BAP"/>
</dbReference>
<keyword evidence="4" id="KW-1185">Reference proteome</keyword>
<organism evidence="3 4">
    <name type="scientific">Clitoria ternatea</name>
    <name type="common">Butterfly pea</name>
    <dbReference type="NCBI Taxonomy" id="43366"/>
    <lineage>
        <taxon>Eukaryota</taxon>
        <taxon>Viridiplantae</taxon>
        <taxon>Streptophyta</taxon>
        <taxon>Embryophyta</taxon>
        <taxon>Tracheophyta</taxon>
        <taxon>Spermatophyta</taxon>
        <taxon>Magnoliopsida</taxon>
        <taxon>eudicotyledons</taxon>
        <taxon>Gunneridae</taxon>
        <taxon>Pentapetalae</taxon>
        <taxon>rosids</taxon>
        <taxon>fabids</taxon>
        <taxon>Fabales</taxon>
        <taxon>Fabaceae</taxon>
        <taxon>Papilionoideae</taxon>
        <taxon>50 kb inversion clade</taxon>
        <taxon>NPAAA clade</taxon>
        <taxon>indigoferoid/millettioid clade</taxon>
        <taxon>Phaseoleae</taxon>
        <taxon>Clitoria</taxon>
    </lineage>
</organism>
<comment type="caution">
    <text evidence="3">The sequence shown here is derived from an EMBL/GenBank/DDBJ whole genome shotgun (WGS) entry which is preliminary data.</text>
</comment>
<accession>A0AAN9IV38</accession>